<evidence type="ECO:0000313" key="1">
    <source>
        <dbReference type="EMBL" id="JAD19583.1"/>
    </source>
</evidence>
<dbReference type="AlphaFoldDB" id="A0A0A8Y2W3"/>
<proteinExistence type="predicted"/>
<organism evidence="1">
    <name type="scientific">Arundo donax</name>
    <name type="common">Giant reed</name>
    <name type="synonym">Donax arundinaceus</name>
    <dbReference type="NCBI Taxonomy" id="35708"/>
    <lineage>
        <taxon>Eukaryota</taxon>
        <taxon>Viridiplantae</taxon>
        <taxon>Streptophyta</taxon>
        <taxon>Embryophyta</taxon>
        <taxon>Tracheophyta</taxon>
        <taxon>Spermatophyta</taxon>
        <taxon>Magnoliopsida</taxon>
        <taxon>Liliopsida</taxon>
        <taxon>Poales</taxon>
        <taxon>Poaceae</taxon>
        <taxon>PACMAD clade</taxon>
        <taxon>Arundinoideae</taxon>
        <taxon>Arundineae</taxon>
        <taxon>Arundo</taxon>
    </lineage>
</organism>
<dbReference type="EMBL" id="GBRH01278312">
    <property type="protein sequence ID" value="JAD19583.1"/>
    <property type="molecule type" value="Transcribed_RNA"/>
</dbReference>
<protein>
    <submittedName>
        <fullName evidence="1">Uncharacterized protein</fullName>
    </submittedName>
</protein>
<name>A0A0A8Y2W3_ARUDO</name>
<reference evidence="1" key="1">
    <citation type="submission" date="2014-09" db="EMBL/GenBank/DDBJ databases">
        <authorList>
            <person name="Magalhaes I.L.F."/>
            <person name="Oliveira U."/>
            <person name="Santos F.R."/>
            <person name="Vidigal T.H.D.A."/>
            <person name="Brescovit A.D."/>
            <person name="Santos A.J."/>
        </authorList>
    </citation>
    <scope>NUCLEOTIDE SEQUENCE</scope>
    <source>
        <tissue evidence="1">Shoot tissue taken approximately 20 cm above the soil surface</tissue>
    </source>
</reference>
<accession>A0A0A8Y2W3</accession>
<sequence length="41" mass="4827">MYAAESRDWLCMNDSMQEVEQESIIIQHLPCTVICYELVSF</sequence>
<reference evidence="1" key="2">
    <citation type="journal article" date="2015" name="Data Brief">
        <title>Shoot transcriptome of the giant reed, Arundo donax.</title>
        <authorList>
            <person name="Barrero R.A."/>
            <person name="Guerrero F.D."/>
            <person name="Moolhuijzen P."/>
            <person name="Goolsby J.A."/>
            <person name="Tidwell J."/>
            <person name="Bellgard S.E."/>
            <person name="Bellgard M.I."/>
        </authorList>
    </citation>
    <scope>NUCLEOTIDE SEQUENCE</scope>
    <source>
        <tissue evidence="1">Shoot tissue taken approximately 20 cm above the soil surface</tissue>
    </source>
</reference>